<organism evidence="2">
    <name type="scientific">Physcomitrium patens</name>
    <name type="common">Spreading-leaved earth moss</name>
    <name type="synonym">Physcomitrella patens</name>
    <dbReference type="NCBI Taxonomy" id="3218"/>
    <lineage>
        <taxon>Eukaryota</taxon>
        <taxon>Viridiplantae</taxon>
        <taxon>Streptophyta</taxon>
        <taxon>Embryophyta</taxon>
        <taxon>Bryophyta</taxon>
        <taxon>Bryophytina</taxon>
        <taxon>Bryopsida</taxon>
        <taxon>Funariidae</taxon>
        <taxon>Funariales</taxon>
        <taxon>Funariaceae</taxon>
        <taxon>Physcomitrium</taxon>
    </lineage>
</organism>
<reference evidence="3" key="3">
    <citation type="submission" date="2020-12" db="UniProtKB">
        <authorList>
            <consortium name="EnsemblPlants"/>
        </authorList>
    </citation>
    <scope>IDENTIFICATION</scope>
</reference>
<name>A0A2K1IJW7_PHYPA</name>
<keyword evidence="1" id="KW-0812">Transmembrane</keyword>
<proteinExistence type="predicted"/>
<feature type="transmembrane region" description="Helical" evidence="1">
    <location>
        <begin position="40"/>
        <end position="60"/>
    </location>
</feature>
<accession>A0A2K1IJW7</accession>
<dbReference type="InParanoid" id="A0A2K1IJW7"/>
<reference evidence="2 4" key="1">
    <citation type="journal article" date="2008" name="Science">
        <title>The Physcomitrella genome reveals evolutionary insights into the conquest of land by plants.</title>
        <authorList>
            <person name="Rensing S."/>
            <person name="Lang D."/>
            <person name="Zimmer A."/>
            <person name="Terry A."/>
            <person name="Salamov A."/>
            <person name="Shapiro H."/>
            <person name="Nishiyama T."/>
            <person name="Perroud P.-F."/>
            <person name="Lindquist E."/>
            <person name="Kamisugi Y."/>
            <person name="Tanahashi T."/>
            <person name="Sakakibara K."/>
            <person name="Fujita T."/>
            <person name="Oishi K."/>
            <person name="Shin-I T."/>
            <person name="Kuroki Y."/>
            <person name="Toyoda A."/>
            <person name="Suzuki Y."/>
            <person name="Hashimoto A."/>
            <person name="Yamaguchi K."/>
            <person name="Sugano A."/>
            <person name="Kohara Y."/>
            <person name="Fujiyama A."/>
            <person name="Anterola A."/>
            <person name="Aoki S."/>
            <person name="Ashton N."/>
            <person name="Barbazuk W.B."/>
            <person name="Barker E."/>
            <person name="Bennetzen J."/>
            <person name="Bezanilla M."/>
            <person name="Blankenship R."/>
            <person name="Cho S.H."/>
            <person name="Dutcher S."/>
            <person name="Estelle M."/>
            <person name="Fawcett J.A."/>
            <person name="Gundlach H."/>
            <person name="Hanada K."/>
            <person name="Heyl A."/>
            <person name="Hicks K.A."/>
            <person name="Hugh J."/>
            <person name="Lohr M."/>
            <person name="Mayer K."/>
            <person name="Melkozernov A."/>
            <person name="Murata T."/>
            <person name="Nelson D."/>
            <person name="Pils B."/>
            <person name="Prigge M."/>
            <person name="Reiss B."/>
            <person name="Renner T."/>
            <person name="Rombauts S."/>
            <person name="Rushton P."/>
            <person name="Sanderfoot A."/>
            <person name="Schween G."/>
            <person name="Shiu S.-H."/>
            <person name="Stueber K."/>
            <person name="Theodoulou F.L."/>
            <person name="Tu H."/>
            <person name="Van de Peer Y."/>
            <person name="Verrier P.J."/>
            <person name="Waters E."/>
            <person name="Wood A."/>
            <person name="Yang L."/>
            <person name="Cove D."/>
            <person name="Cuming A."/>
            <person name="Hasebe M."/>
            <person name="Lucas S."/>
            <person name="Mishler D.B."/>
            <person name="Reski R."/>
            <person name="Grigoriev I."/>
            <person name="Quatrano R.S."/>
            <person name="Boore J.L."/>
        </authorList>
    </citation>
    <scope>NUCLEOTIDE SEQUENCE [LARGE SCALE GENOMIC DNA]</scope>
    <source>
        <strain evidence="3 4">cv. Gransden 2004</strain>
    </source>
</reference>
<dbReference type="AlphaFoldDB" id="A0A2K1IJW7"/>
<feature type="transmembrane region" description="Helical" evidence="1">
    <location>
        <begin position="12"/>
        <end position="34"/>
    </location>
</feature>
<keyword evidence="1" id="KW-0472">Membrane</keyword>
<dbReference type="Gramene" id="Pp3c23_18257V3.1">
    <property type="protein sequence ID" value="Pp3c23_18257V3.1"/>
    <property type="gene ID" value="Pp3c23_18257"/>
</dbReference>
<evidence type="ECO:0000313" key="3">
    <source>
        <dbReference type="EnsemblPlants" id="Pp3c23_18257V3.1"/>
    </source>
</evidence>
<reference evidence="2 4" key="2">
    <citation type="journal article" date="2018" name="Plant J.">
        <title>The Physcomitrella patens chromosome-scale assembly reveals moss genome structure and evolution.</title>
        <authorList>
            <person name="Lang D."/>
            <person name="Ullrich K.K."/>
            <person name="Murat F."/>
            <person name="Fuchs J."/>
            <person name="Jenkins J."/>
            <person name="Haas F.B."/>
            <person name="Piednoel M."/>
            <person name="Gundlach H."/>
            <person name="Van Bel M."/>
            <person name="Meyberg R."/>
            <person name="Vives C."/>
            <person name="Morata J."/>
            <person name="Symeonidi A."/>
            <person name="Hiss M."/>
            <person name="Muchero W."/>
            <person name="Kamisugi Y."/>
            <person name="Saleh O."/>
            <person name="Blanc G."/>
            <person name="Decker E.L."/>
            <person name="van Gessel N."/>
            <person name="Grimwood J."/>
            <person name="Hayes R.D."/>
            <person name="Graham S.W."/>
            <person name="Gunter L.E."/>
            <person name="McDaniel S.F."/>
            <person name="Hoernstein S.N.W."/>
            <person name="Larsson A."/>
            <person name="Li F.W."/>
            <person name="Perroud P.F."/>
            <person name="Phillips J."/>
            <person name="Ranjan P."/>
            <person name="Rokshar D.S."/>
            <person name="Rothfels C.J."/>
            <person name="Schneider L."/>
            <person name="Shu S."/>
            <person name="Stevenson D.W."/>
            <person name="Thummler F."/>
            <person name="Tillich M."/>
            <person name="Villarreal Aguilar J.C."/>
            <person name="Widiez T."/>
            <person name="Wong G.K."/>
            <person name="Wymore A."/>
            <person name="Zhang Y."/>
            <person name="Zimmer A.D."/>
            <person name="Quatrano R.S."/>
            <person name="Mayer K.F.X."/>
            <person name="Goodstein D."/>
            <person name="Casacuberta J.M."/>
            <person name="Vandepoele K."/>
            <person name="Reski R."/>
            <person name="Cuming A.C."/>
            <person name="Tuskan G.A."/>
            <person name="Maumus F."/>
            <person name="Salse J."/>
            <person name="Schmutz J."/>
            <person name="Rensing S.A."/>
        </authorList>
    </citation>
    <scope>NUCLEOTIDE SEQUENCE [LARGE SCALE GENOMIC DNA]</scope>
    <source>
        <strain evidence="3 4">cv. Gransden 2004</strain>
    </source>
</reference>
<gene>
    <name evidence="2" type="ORF">PHYPA_028255</name>
</gene>
<dbReference type="Proteomes" id="UP000006727">
    <property type="component" value="Chromosome 23"/>
</dbReference>
<keyword evidence="1" id="KW-1133">Transmembrane helix</keyword>
<dbReference type="EnsemblPlants" id="Pp3c23_18257V3.1">
    <property type="protein sequence ID" value="Pp3c23_18257V3.1"/>
    <property type="gene ID" value="Pp3c23_18257"/>
</dbReference>
<dbReference type="EMBL" id="ABEU02000023">
    <property type="protein sequence ID" value="PNR29561.1"/>
    <property type="molecule type" value="Genomic_DNA"/>
</dbReference>
<evidence type="ECO:0000313" key="2">
    <source>
        <dbReference type="EMBL" id="PNR29561.1"/>
    </source>
</evidence>
<evidence type="ECO:0000256" key="1">
    <source>
        <dbReference type="SAM" id="Phobius"/>
    </source>
</evidence>
<keyword evidence="4" id="KW-1185">Reference proteome</keyword>
<evidence type="ECO:0000313" key="4">
    <source>
        <dbReference type="Proteomes" id="UP000006727"/>
    </source>
</evidence>
<sequence length="107" mass="11692">MCERSLFSQCDLMSRIGFCSSNFLVMSFIMLSFMDTSTGLSVTILLYLLSFVSAVAVSAGDPTTRSYSGLRVHTHCNDSSTIGPPQIVGRSFPIPYQTMICNDLSIC</sequence>
<protein>
    <submittedName>
        <fullName evidence="2 3">Uncharacterized protein</fullName>
    </submittedName>
</protein>